<dbReference type="AlphaFoldDB" id="A0A4Y2WW68"/>
<dbReference type="Proteomes" id="UP000499080">
    <property type="component" value="Unassembled WGS sequence"/>
</dbReference>
<evidence type="ECO:0000313" key="2">
    <source>
        <dbReference type="Proteomes" id="UP000499080"/>
    </source>
</evidence>
<sequence length="64" mass="6887">MTFQLVLHPSSKIGVFFQVPLVDGSCLRNRTVIKPSFQAISPSRTKSDGAGGFFAISFIALDNA</sequence>
<dbReference type="EMBL" id="BGPR01067459">
    <property type="protein sequence ID" value="GBO41685.1"/>
    <property type="molecule type" value="Genomic_DNA"/>
</dbReference>
<reference evidence="1 2" key="1">
    <citation type="journal article" date="2019" name="Sci. Rep.">
        <title>Orb-weaving spider Araneus ventricosus genome elucidates the spidroin gene catalogue.</title>
        <authorList>
            <person name="Kono N."/>
            <person name="Nakamura H."/>
            <person name="Ohtoshi R."/>
            <person name="Moran D.A.P."/>
            <person name="Shinohara A."/>
            <person name="Yoshida Y."/>
            <person name="Fujiwara M."/>
            <person name="Mori M."/>
            <person name="Tomita M."/>
            <person name="Arakawa K."/>
        </authorList>
    </citation>
    <scope>NUCLEOTIDE SEQUENCE [LARGE SCALE GENOMIC DNA]</scope>
</reference>
<organism evidence="1 2">
    <name type="scientific">Araneus ventricosus</name>
    <name type="common">Orbweaver spider</name>
    <name type="synonym">Epeira ventricosa</name>
    <dbReference type="NCBI Taxonomy" id="182803"/>
    <lineage>
        <taxon>Eukaryota</taxon>
        <taxon>Metazoa</taxon>
        <taxon>Ecdysozoa</taxon>
        <taxon>Arthropoda</taxon>
        <taxon>Chelicerata</taxon>
        <taxon>Arachnida</taxon>
        <taxon>Araneae</taxon>
        <taxon>Araneomorphae</taxon>
        <taxon>Entelegynae</taxon>
        <taxon>Araneoidea</taxon>
        <taxon>Araneidae</taxon>
        <taxon>Araneus</taxon>
    </lineage>
</organism>
<accession>A0A4Y2WW68</accession>
<keyword evidence="2" id="KW-1185">Reference proteome</keyword>
<feature type="non-terminal residue" evidence="1">
    <location>
        <position position="64"/>
    </location>
</feature>
<protein>
    <submittedName>
        <fullName evidence="1">Uncharacterized protein</fullName>
    </submittedName>
</protein>
<evidence type="ECO:0000313" key="1">
    <source>
        <dbReference type="EMBL" id="GBO41685.1"/>
    </source>
</evidence>
<comment type="caution">
    <text evidence="1">The sequence shown here is derived from an EMBL/GenBank/DDBJ whole genome shotgun (WGS) entry which is preliminary data.</text>
</comment>
<proteinExistence type="predicted"/>
<gene>
    <name evidence="1" type="ORF">AVEN_124745_1</name>
</gene>
<name>A0A4Y2WW68_ARAVE</name>